<name>A0A1G7RMT4_CHIFI</name>
<proteinExistence type="predicted"/>
<gene>
    <name evidence="1" type="ORF">SAMN04488121_103531</name>
</gene>
<dbReference type="STRING" id="104663.SAMN04488121_103531"/>
<organism evidence="1 2">
    <name type="scientific">Chitinophaga filiformis</name>
    <name type="common">Myxococcus filiformis</name>
    <name type="synonym">Flexibacter filiformis</name>
    <dbReference type="NCBI Taxonomy" id="104663"/>
    <lineage>
        <taxon>Bacteria</taxon>
        <taxon>Pseudomonadati</taxon>
        <taxon>Bacteroidota</taxon>
        <taxon>Chitinophagia</taxon>
        <taxon>Chitinophagales</taxon>
        <taxon>Chitinophagaceae</taxon>
        <taxon>Chitinophaga</taxon>
    </lineage>
</organism>
<protein>
    <submittedName>
        <fullName evidence="1">Uncharacterized protein</fullName>
    </submittedName>
</protein>
<dbReference type="EMBL" id="FNBN01000003">
    <property type="protein sequence ID" value="SDG12015.1"/>
    <property type="molecule type" value="Genomic_DNA"/>
</dbReference>
<sequence>MGHIWLIYGLYMGYLTEYTMVKALQGLFKYLIMYRVIEVYLLQ</sequence>
<reference evidence="1 2" key="1">
    <citation type="submission" date="2016-10" db="EMBL/GenBank/DDBJ databases">
        <authorList>
            <person name="de Groot N.N."/>
        </authorList>
    </citation>
    <scope>NUCLEOTIDE SEQUENCE [LARGE SCALE GENOMIC DNA]</scope>
    <source>
        <strain evidence="1 2">DSM 527</strain>
    </source>
</reference>
<evidence type="ECO:0000313" key="1">
    <source>
        <dbReference type="EMBL" id="SDG12015.1"/>
    </source>
</evidence>
<evidence type="ECO:0000313" key="2">
    <source>
        <dbReference type="Proteomes" id="UP000199045"/>
    </source>
</evidence>
<accession>A0A1G7RMT4</accession>
<dbReference type="AlphaFoldDB" id="A0A1G7RMT4"/>
<dbReference type="Proteomes" id="UP000199045">
    <property type="component" value="Unassembled WGS sequence"/>
</dbReference>